<name>A0A4Q2K900_9FIRM</name>
<dbReference type="EMBL" id="SDOZ01000002">
    <property type="protein sequence ID" value="RXZ61065.1"/>
    <property type="molecule type" value="Genomic_DNA"/>
</dbReference>
<proteinExistence type="inferred from homology"/>
<dbReference type="Gene3D" id="3.40.50.12780">
    <property type="entry name" value="N-terminal domain of ligase-like"/>
    <property type="match status" value="1"/>
</dbReference>
<dbReference type="InterPro" id="IPR025110">
    <property type="entry name" value="AMP-bd_C"/>
</dbReference>
<dbReference type="GO" id="GO:0031956">
    <property type="term" value="F:medium-chain fatty acid-CoA ligase activity"/>
    <property type="evidence" value="ECO:0007669"/>
    <property type="project" value="TreeGrafter"/>
</dbReference>
<sequence length="480" mass="52903">MIRNLLIDRTNWSGAAILGETSCTYRDLARQALAISEILAEKDDKNVAIFLPDGERFVAALFGVFMAGKVAFPLNAGMTAHEILPLLAQADVHTVITDKKHGSMFGNFSAVLMEEIVQTEWNGPLYPVREAPAPQKTLLLLATSGTTGRAKLVEISEMNLDYCVHSYIDKMDYGKYETGKIRYLIATPYSSVYGLLILTVCLVKSFPVVTMSGGFSLPRFYQTVQDYKVTHSEGGTMTGILMEQTAGRPVPYDVSSLRYLGLAGSKIEEDVLKRLAAAYPRMEFWTGYGMTEASPLIAKPYKVMDARKLASVGTALPGEEIQIFADGVLTARPHVMGEIVVKGPNVMLGYYRNEEATREIVHGGRLYTGDIGYLDEEGYLYICGRVKNVIIVRGFNVYPEEVESCLRSSGLVRECVVYGENAKGESENVCADVVARNESVRAETLRAYCAEHLSAYKVPQKISLVETLERTATGKVKRGK</sequence>
<protein>
    <submittedName>
        <fullName evidence="5">Long-chain fatty acid--CoA ligase</fullName>
    </submittedName>
</protein>
<dbReference type="SUPFAM" id="SSF56801">
    <property type="entry name" value="Acetyl-CoA synthetase-like"/>
    <property type="match status" value="1"/>
</dbReference>
<evidence type="ECO:0000313" key="6">
    <source>
        <dbReference type="Proteomes" id="UP000291269"/>
    </source>
</evidence>
<evidence type="ECO:0000259" key="4">
    <source>
        <dbReference type="Pfam" id="PF13193"/>
    </source>
</evidence>
<dbReference type="Proteomes" id="UP000291269">
    <property type="component" value="Unassembled WGS sequence"/>
</dbReference>
<accession>A0A4Q2K900</accession>
<dbReference type="InterPro" id="IPR020845">
    <property type="entry name" value="AMP-binding_CS"/>
</dbReference>
<dbReference type="PANTHER" id="PTHR43201">
    <property type="entry name" value="ACYL-COA SYNTHETASE"/>
    <property type="match status" value="1"/>
</dbReference>
<organism evidence="5 6">
    <name type="scientific">Candidatus Borkfalkia ceftriaxoniphila</name>
    <dbReference type="NCBI Taxonomy" id="2508949"/>
    <lineage>
        <taxon>Bacteria</taxon>
        <taxon>Bacillati</taxon>
        <taxon>Bacillota</taxon>
        <taxon>Clostridia</taxon>
        <taxon>Christensenellales</taxon>
        <taxon>Christensenellaceae</taxon>
        <taxon>Candidatus Borkfalkia</taxon>
    </lineage>
</organism>
<dbReference type="PROSITE" id="PS00455">
    <property type="entry name" value="AMP_BINDING"/>
    <property type="match status" value="1"/>
</dbReference>
<gene>
    <name evidence="5" type="ORF">ESZ91_01410</name>
</gene>
<comment type="similarity">
    <text evidence="1">Belongs to the ATP-dependent AMP-binding enzyme family.</text>
</comment>
<comment type="caution">
    <text evidence="5">The sequence shown here is derived from an EMBL/GenBank/DDBJ whole genome shotgun (WGS) entry which is preliminary data.</text>
</comment>
<feature type="domain" description="AMP-dependent synthetase/ligase" evidence="3">
    <location>
        <begin position="19"/>
        <end position="351"/>
    </location>
</feature>
<dbReference type="InterPro" id="IPR042099">
    <property type="entry name" value="ANL_N_sf"/>
</dbReference>
<dbReference type="GO" id="GO:0006631">
    <property type="term" value="P:fatty acid metabolic process"/>
    <property type="evidence" value="ECO:0007669"/>
    <property type="project" value="TreeGrafter"/>
</dbReference>
<dbReference type="InterPro" id="IPR045851">
    <property type="entry name" value="AMP-bd_C_sf"/>
</dbReference>
<dbReference type="Gene3D" id="3.30.300.30">
    <property type="match status" value="1"/>
</dbReference>
<dbReference type="AlphaFoldDB" id="A0A4Q2K900"/>
<feature type="domain" description="AMP-binding enzyme C-terminal" evidence="4">
    <location>
        <begin position="401"/>
        <end position="475"/>
    </location>
</feature>
<dbReference type="RefSeq" id="WP_129223369.1">
    <property type="nucleotide sequence ID" value="NZ_SDOZ01000002.1"/>
</dbReference>
<evidence type="ECO:0000256" key="1">
    <source>
        <dbReference type="ARBA" id="ARBA00006432"/>
    </source>
</evidence>
<evidence type="ECO:0000313" key="5">
    <source>
        <dbReference type="EMBL" id="RXZ61065.1"/>
    </source>
</evidence>
<dbReference type="InterPro" id="IPR000873">
    <property type="entry name" value="AMP-dep_synth/lig_dom"/>
</dbReference>
<evidence type="ECO:0000256" key="2">
    <source>
        <dbReference type="ARBA" id="ARBA00022598"/>
    </source>
</evidence>
<reference evidence="5 6" key="1">
    <citation type="journal article" date="2019" name="Gut">
        <title>Antibiotics-induced monodominance of a novel gut bacterial order.</title>
        <authorList>
            <person name="Hildebrand F."/>
            <person name="Moitinho-Silva L."/>
            <person name="Blasche S."/>
            <person name="Jahn M.T."/>
            <person name="Gossmann T.I."/>
            <person name="Heuerta-Cepas J."/>
            <person name="Hercog R."/>
            <person name="Luetge M."/>
            <person name="Bahram M."/>
            <person name="Pryszlak A."/>
            <person name="Alves R.J."/>
            <person name="Waszak S.M."/>
            <person name="Zhu A."/>
            <person name="Ye L."/>
            <person name="Costea P.I."/>
            <person name="Aalvink S."/>
            <person name="Belzer C."/>
            <person name="Forslund S.K."/>
            <person name="Sunagawa S."/>
            <person name="Hentschel U."/>
            <person name="Merten C."/>
            <person name="Patil K.R."/>
            <person name="Benes V."/>
            <person name="Bork P."/>
        </authorList>
    </citation>
    <scope>NUCLEOTIDE SEQUENCE [LARGE SCALE GENOMIC DNA]</scope>
    <source>
        <strain evidence="5 6">HDS1380</strain>
    </source>
</reference>
<evidence type="ECO:0000259" key="3">
    <source>
        <dbReference type="Pfam" id="PF00501"/>
    </source>
</evidence>
<dbReference type="PANTHER" id="PTHR43201:SF5">
    <property type="entry name" value="MEDIUM-CHAIN ACYL-COA LIGASE ACSF2, MITOCHONDRIAL"/>
    <property type="match status" value="1"/>
</dbReference>
<dbReference type="Pfam" id="PF13193">
    <property type="entry name" value="AMP-binding_C"/>
    <property type="match status" value="1"/>
</dbReference>
<dbReference type="OrthoDB" id="9778383at2"/>
<keyword evidence="6" id="KW-1185">Reference proteome</keyword>
<dbReference type="Pfam" id="PF00501">
    <property type="entry name" value="AMP-binding"/>
    <property type="match status" value="1"/>
</dbReference>
<keyword evidence="2 5" id="KW-0436">Ligase</keyword>